<dbReference type="InterPro" id="IPR014445">
    <property type="entry name" value="Gln-dep_NAD_synthase"/>
</dbReference>
<dbReference type="Gene3D" id="3.40.50.620">
    <property type="entry name" value="HUPs"/>
    <property type="match status" value="1"/>
</dbReference>
<comment type="catalytic activity">
    <reaction evidence="7 8">
        <text>deamido-NAD(+) + L-glutamine + ATP + H2O = L-glutamate + AMP + diphosphate + NAD(+) + H(+)</text>
        <dbReference type="Rhea" id="RHEA:24384"/>
        <dbReference type="ChEBI" id="CHEBI:15377"/>
        <dbReference type="ChEBI" id="CHEBI:15378"/>
        <dbReference type="ChEBI" id="CHEBI:29985"/>
        <dbReference type="ChEBI" id="CHEBI:30616"/>
        <dbReference type="ChEBI" id="CHEBI:33019"/>
        <dbReference type="ChEBI" id="CHEBI:57540"/>
        <dbReference type="ChEBI" id="CHEBI:58359"/>
        <dbReference type="ChEBI" id="CHEBI:58437"/>
        <dbReference type="ChEBI" id="CHEBI:456215"/>
        <dbReference type="EC" id="6.3.5.1"/>
    </reaction>
</comment>
<feature type="binding site" evidence="7">
    <location>
        <position position="394"/>
    </location>
    <ligand>
        <name>ATP</name>
        <dbReference type="ChEBI" id="CHEBI:30616"/>
    </ligand>
</feature>
<feature type="binding site" evidence="7">
    <location>
        <position position="181"/>
    </location>
    <ligand>
        <name>L-glutamine</name>
        <dbReference type="ChEBI" id="CHEBI:58359"/>
    </ligand>
</feature>
<dbReference type="GO" id="GO:0003952">
    <property type="term" value="F:NAD+ synthase (glutamine-hydrolyzing) activity"/>
    <property type="evidence" value="ECO:0007669"/>
    <property type="project" value="UniProtKB-EC"/>
</dbReference>
<comment type="function">
    <text evidence="7">Catalyzes the ATP-dependent amidation of deamido-NAD to form NAD. Uses L-glutamine as a nitrogen source.</text>
</comment>
<feature type="binding site" evidence="7">
    <location>
        <position position="399"/>
    </location>
    <ligand>
        <name>deamido-NAD(+)</name>
        <dbReference type="ChEBI" id="CHEBI:58437"/>
        <note>ligand shared between two neighboring subunits</note>
    </ligand>
</feature>
<dbReference type="SUPFAM" id="SSF56317">
    <property type="entry name" value="Carbon-nitrogen hydrolase"/>
    <property type="match status" value="1"/>
</dbReference>
<evidence type="ECO:0000256" key="9">
    <source>
        <dbReference type="RuleBase" id="RU003811"/>
    </source>
</evidence>
<proteinExistence type="inferred from homology"/>
<evidence type="ECO:0000256" key="5">
    <source>
        <dbReference type="ARBA" id="ARBA00022840"/>
    </source>
</evidence>
<sequence length="538" mass="59304">MKIAIAQFNSIVGDLQGNTDKVIALATEATQAGADILLTPELAICGYPPEDLLLRPSFYQGVKEQIGRLIDTVDGITLIVGHPEWSGEERYNAATVIRDGRVLARYQKMVLPNNEVFDECRYFSPGISPCVFEHKNRDGSTTQIGLLICEDIWWVDPASEAAEMGAELILVPNASPFHMNKQGVRQNIIQQRIEETGLPIIYCNMVGGQDELVFDGASFAMNKQGKAVAQLPAFREELAFIEYSNNDLVPSIHQCEPLSEVASVYEALVLGVKDYIGKNRFPGAIIGLSGGIDSALTLAIAVDALGADKVRAVMMPSQYTADISLADSRDMVGRLGVQYDEIAIKPIFDEFLSALAPQFVGLSPDTTEENLQARIRGTLLMALSNKTGRLVLTTGNKSEMTTGYATLYGDMAGGFAVLKDVAKTLVYKLSNYRNTISNIIPERIIIRPPTAELRPDQLDQDSLPPYDILDAIMERYVELNQSQQEIIAAGFNTADVLRVTRLLKINEYKRRQAAIGVRITPRGFGKDWRYPITNRYDG</sequence>
<feature type="active site" description="For glutaminase activity" evidence="7">
    <location>
        <position position="108"/>
    </location>
</feature>
<comment type="similarity">
    <text evidence="9">Belongs to the NAD synthetase family.</text>
</comment>
<gene>
    <name evidence="7" type="primary">nadE</name>
    <name evidence="11" type="ORF">PZA18_07180</name>
</gene>
<name>A0ABT7DUT6_9NEIS</name>
<dbReference type="InterPro" id="IPR003010">
    <property type="entry name" value="C-N_Hydrolase"/>
</dbReference>
<evidence type="ECO:0000256" key="4">
    <source>
        <dbReference type="ARBA" id="ARBA00022741"/>
    </source>
</evidence>
<dbReference type="PROSITE" id="PS50263">
    <property type="entry name" value="CN_HYDROLASE"/>
    <property type="match status" value="1"/>
</dbReference>
<evidence type="ECO:0000259" key="10">
    <source>
        <dbReference type="PROSITE" id="PS50263"/>
    </source>
</evidence>
<dbReference type="InterPro" id="IPR003694">
    <property type="entry name" value="NAD_synthase"/>
</dbReference>
<dbReference type="Pfam" id="PF00795">
    <property type="entry name" value="CN_hydrolase"/>
    <property type="match status" value="1"/>
</dbReference>
<dbReference type="Gene3D" id="3.60.110.10">
    <property type="entry name" value="Carbon-nitrogen hydrolase"/>
    <property type="match status" value="1"/>
</dbReference>
<dbReference type="NCBIfam" id="NF010588">
    <property type="entry name" value="PRK13981.1"/>
    <property type="match status" value="1"/>
</dbReference>
<evidence type="ECO:0000256" key="8">
    <source>
        <dbReference type="PIRNR" id="PIRNR006630"/>
    </source>
</evidence>
<evidence type="ECO:0000256" key="1">
    <source>
        <dbReference type="ARBA" id="ARBA00005188"/>
    </source>
</evidence>
<reference evidence="11" key="1">
    <citation type="submission" date="2023-03" db="EMBL/GenBank/DDBJ databases">
        <title>Chitinimonas shenzhenensis gen. nov., sp. nov., a novel member of family Burkholderiaceae isolated from activated sludge collected in Shen Zhen, China.</title>
        <authorList>
            <person name="Wang X."/>
        </authorList>
    </citation>
    <scope>NUCLEOTIDE SEQUENCE</scope>
    <source>
        <strain evidence="11">DQS-5</strain>
    </source>
</reference>
<keyword evidence="6 7" id="KW-0520">NAD</keyword>
<evidence type="ECO:0000256" key="6">
    <source>
        <dbReference type="ARBA" id="ARBA00023027"/>
    </source>
</evidence>
<dbReference type="EMBL" id="JARRAF010000006">
    <property type="protein sequence ID" value="MDK2123829.1"/>
    <property type="molecule type" value="Genomic_DNA"/>
</dbReference>
<feature type="binding site" evidence="7">
    <location>
        <begin position="287"/>
        <end position="294"/>
    </location>
    <ligand>
        <name>ATP</name>
        <dbReference type="ChEBI" id="CHEBI:30616"/>
    </ligand>
</feature>
<evidence type="ECO:0000313" key="12">
    <source>
        <dbReference type="Proteomes" id="UP001172778"/>
    </source>
</evidence>
<dbReference type="PANTHER" id="PTHR23090">
    <property type="entry name" value="NH 3 /GLUTAMINE-DEPENDENT NAD + SYNTHETASE"/>
    <property type="match status" value="1"/>
</dbReference>
<evidence type="ECO:0000256" key="3">
    <source>
        <dbReference type="ARBA" id="ARBA00022598"/>
    </source>
</evidence>
<comment type="similarity">
    <text evidence="2 7 8">In the C-terminal section; belongs to the NAD synthetase family.</text>
</comment>
<feature type="domain" description="CN hydrolase" evidence="10">
    <location>
        <begin position="1"/>
        <end position="248"/>
    </location>
</feature>
<comment type="caution">
    <text evidence="7">Lacks conserved residue(s) required for the propagation of feature annotation.</text>
</comment>
<organism evidence="11 12">
    <name type="scientific">Parachitinimonas caeni</name>
    <dbReference type="NCBI Taxonomy" id="3031301"/>
    <lineage>
        <taxon>Bacteria</taxon>
        <taxon>Pseudomonadati</taxon>
        <taxon>Pseudomonadota</taxon>
        <taxon>Betaproteobacteria</taxon>
        <taxon>Neisseriales</taxon>
        <taxon>Chitinibacteraceae</taxon>
        <taxon>Parachitinimonas</taxon>
    </lineage>
</organism>
<dbReference type="Proteomes" id="UP001172778">
    <property type="component" value="Unassembled WGS sequence"/>
</dbReference>
<dbReference type="SUPFAM" id="SSF52402">
    <property type="entry name" value="Adenine nucleotide alpha hydrolases-like"/>
    <property type="match status" value="1"/>
</dbReference>
<dbReference type="InterPro" id="IPR014729">
    <property type="entry name" value="Rossmann-like_a/b/a_fold"/>
</dbReference>
<feature type="active site" description="Proton acceptor; for glutaminase activity" evidence="7">
    <location>
        <position position="41"/>
    </location>
</feature>
<keyword evidence="5 7" id="KW-0067">ATP-binding</keyword>
<feature type="binding site" evidence="7">
    <location>
        <position position="509"/>
    </location>
    <ligand>
        <name>deamido-NAD(+)</name>
        <dbReference type="ChEBI" id="CHEBI:58437"/>
        <note>ligand shared between two neighboring subunits</note>
    </ligand>
</feature>
<dbReference type="Pfam" id="PF02540">
    <property type="entry name" value="NAD_synthase"/>
    <property type="match status" value="1"/>
</dbReference>
<evidence type="ECO:0000256" key="2">
    <source>
        <dbReference type="ARBA" id="ARBA00007145"/>
    </source>
</evidence>
<comment type="pathway">
    <text evidence="1 7 8">Cofactor biosynthesis; NAD(+) biosynthesis; NAD(+) from deamido-NAD(+) (L-Gln route): step 1/1.</text>
</comment>
<dbReference type="NCBIfam" id="TIGR00552">
    <property type="entry name" value="nadE"/>
    <property type="match status" value="1"/>
</dbReference>
<keyword evidence="4 7" id="KW-0547">Nucleotide-binding</keyword>
<feature type="binding site" evidence="7">
    <location>
        <position position="175"/>
    </location>
    <ligand>
        <name>L-glutamine</name>
        <dbReference type="ChEBI" id="CHEBI:58359"/>
    </ligand>
</feature>
<accession>A0ABT7DUT6</accession>
<keyword evidence="3 7" id="KW-0436">Ligase</keyword>
<dbReference type="PIRSF" id="PIRSF006630">
    <property type="entry name" value="NADS_GAT"/>
    <property type="match status" value="1"/>
</dbReference>
<dbReference type="PANTHER" id="PTHR23090:SF9">
    <property type="entry name" value="GLUTAMINE-DEPENDENT NAD(+) SYNTHETASE"/>
    <property type="match status" value="1"/>
</dbReference>
<dbReference type="CDD" id="cd00553">
    <property type="entry name" value="NAD_synthase"/>
    <property type="match status" value="1"/>
</dbReference>
<evidence type="ECO:0000256" key="7">
    <source>
        <dbReference type="HAMAP-Rule" id="MF_02090"/>
    </source>
</evidence>
<dbReference type="InterPro" id="IPR022310">
    <property type="entry name" value="NAD/GMP_synthase"/>
</dbReference>
<feature type="binding site" evidence="7">
    <location>
        <position position="370"/>
    </location>
    <ligand>
        <name>deamido-NAD(+)</name>
        <dbReference type="ChEBI" id="CHEBI:58437"/>
        <note>ligand shared between two neighboring subunits</note>
    </ligand>
</feature>
<comment type="caution">
    <text evidence="11">The sequence shown here is derived from an EMBL/GenBank/DDBJ whole genome shotgun (WGS) entry which is preliminary data.</text>
</comment>
<dbReference type="EC" id="6.3.5.1" evidence="7 8"/>
<keyword evidence="12" id="KW-1185">Reference proteome</keyword>
<dbReference type="InterPro" id="IPR036526">
    <property type="entry name" value="C-N_Hydrolase_sf"/>
</dbReference>
<dbReference type="CDD" id="cd07570">
    <property type="entry name" value="GAT_Gln-NAD-synth"/>
    <property type="match status" value="1"/>
</dbReference>
<evidence type="ECO:0000313" key="11">
    <source>
        <dbReference type="EMBL" id="MDK2123829.1"/>
    </source>
</evidence>
<feature type="active site" description="Nucleophile; for glutaminase activity" evidence="7">
    <location>
        <position position="149"/>
    </location>
</feature>
<dbReference type="RefSeq" id="WP_284100132.1">
    <property type="nucleotide sequence ID" value="NZ_JARRAF010000006.1"/>
</dbReference>
<protein>
    <recommendedName>
        <fullName evidence="7 8">Glutamine-dependent NAD(+) synthetase</fullName>
        <ecNumber evidence="7 8">6.3.5.1</ecNumber>
    </recommendedName>
    <alternativeName>
        <fullName evidence="7 8">NAD(+) synthase [glutamine-hydrolyzing]</fullName>
    </alternativeName>
</protein>
<dbReference type="HAMAP" id="MF_02090">
    <property type="entry name" value="NadE_glutamine_dep"/>
    <property type="match status" value="1"/>
</dbReference>